<organism evidence="3 4">
    <name type="scientific">Giardia intestinalis (strain ATCC 50803 / WB clone C6)</name>
    <name type="common">Giardia lamblia</name>
    <dbReference type="NCBI Taxonomy" id="184922"/>
    <lineage>
        <taxon>Eukaryota</taxon>
        <taxon>Metamonada</taxon>
        <taxon>Diplomonadida</taxon>
        <taxon>Hexamitidae</taxon>
        <taxon>Giardiinae</taxon>
        <taxon>Giardia</taxon>
    </lineage>
</organism>
<comment type="caution">
    <text evidence="3">The sequence shown here is derived from an EMBL/GenBank/DDBJ whole genome shotgun (WGS) entry which is preliminary data.</text>
</comment>
<gene>
    <name evidence="3" type="ORF">GL50803_004245</name>
</gene>
<dbReference type="Proteomes" id="UP000001548">
    <property type="component" value="Unassembled WGS sequence"/>
</dbReference>
<name>D3KH66_GIAIC</name>
<accession>D3KH66</accession>
<dbReference type="OMA" id="ERYGMSW"/>
<dbReference type="EMBL" id="AACB03000004">
    <property type="protein sequence ID" value="KAE8302228.1"/>
    <property type="molecule type" value="Genomic_DNA"/>
</dbReference>
<evidence type="ECO:0000256" key="1">
    <source>
        <dbReference type="SAM" id="Coils"/>
    </source>
</evidence>
<feature type="compositionally biased region" description="Polar residues" evidence="2">
    <location>
        <begin position="10"/>
        <end position="23"/>
    </location>
</feature>
<evidence type="ECO:0000313" key="3">
    <source>
        <dbReference type="EMBL" id="KAE8302228.1"/>
    </source>
</evidence>
<dbReference type="FunCoup" id="D3KH66">
    <property type="interactions" value="32"/>
</dbReference>
<proteinExistence type="predicted"/>
<keyword evidence="4" id="KW-1185">Reference proteome</keyword>
<sequence>MSQRGRAKLNQYSKGVSHSSRLSRTVNDFSQASTLNDTLHIQQTHSMDNYMYPKKPPEVSQYIAERYGMSWADSEGKMRRSLTTLIARSQSSHEGLLELDAELKTLANKVNSYASSSLDQPDTSKRACLLLEQVIEMKAEFYERLDSALNQLSKLSTAHSNTLQVLDAEKQRVEALTKEVDQLRVDYSMCRDANAAQAASLTDTQMKLLETSSFLETAKKNITVLNDENSQLRDSLQFTNHELADIKTVHRSQTESFEALLERSSAREQTLLKELDELQRAYTEEKDLYATRVERIHYLSSEISSLQKQVSKQRGHAKIYKIKTGQLRRIARELKVMIRNNTAMSAQDTDLLTQKDAQIAAMMKKLEEYRARAKRASSHECKLASQRSEIERLSTYVATLEQDLDRYKARRLKFSAPTKVMTASKDGKSMHLSISDDGPRSEGFFASTRSYCAVL</sequence>
<dbReference type="HOGENOM" id="CLU_601943_0_0_1"/>
<feature type="coiled-coil region" evidence="1">
    <location>
        <begin position="352"/>
        <end position="410"/>
    </location>
</feature>
<evidence type="ECO:0000313" key="4">
    <source>
        <dbReference type="Proteomes" id="UP000001548"/>
    </source>
</evidence>
<feature type="region of interest" description="Disordered" evidence="2">
    <location>
        <begin position="1"/>
        <end position="23"/>
    </location>
</feature>
<dbReference type="AlphaFoldDB" id="D3KH66"/>
<feature type="coiled-coil region" evidence="1">
    <location>
        <begin position="261"/>
        <end position="288"/>
    </location>
</feature>
<dbReference type="VEuPathDB" id="GiardiaDB:GL50803_4245"/>
<keyword evidence="1" id="KW-0175">Coiled coil</keyword>
<evidence type="ECO:0000256" key="2">
    <source>
        <dbReference type="SAM" id="MobiDB-lite"/>
    </source>
</evidence>
<protein>
    <submittedName>
        <fullName evidence="3">Uncharacterized protein</fullName>
    </submittedName>
</protein>
<reference evidence="3 4" key="1">
    <citation type="journal article" date="2007" name="Science">
        <title>Genomic minimalism in the early diverging intestinal parasite Giardia lamblia.</title>
        <authorList>
            <person name="Morrison H.G."/>
            <person name="McArthur A.G."/>
            <person name="Gillin F.D."/>
            <person name="Aley S.B."/>
            <person name="Adam R.D."/>
            <person name="Olsen G.J."/>
            <person name="Best A.A."/>
            <person name="Cande W.Z."/>
            <person name="Chen F."/>
            <person name="Cipriano M.J."/>
            <person name="Davids B.J."/>
            <person name="Dawson S.C."/>
            <person name="Elmendorf H.G."/>
            <person name="Hehl A.B."/>
            <person name="Holder M.E."/>
            <person name="Huse S.M."/>
            <person name="Kim U.U."/>
            <person name="Lasek-Nesselquist E."/>
            <person name="Manning G."/>
            <person name="Nigam A."/>
            <person name="Nixon J.E."/>
            <person name="Palm D."/>
            <person name="Passamaneck N.E."/>
            <person name="Prabhu A."/>
            <person name="Reich C.I."/>
            <person name="Reiner D.S."/>
            <person name="Samuelson J."/>
            <person name="Svard S.G."/>
            <person name="Sogin M.L."/>
        </authorList>
    </citation>
    <scope>NUCLEOTIDE SEQUENCE [LARGE SCALE GENOMIC DNA]</scope>
    <source>
        <strain evidence="3 4">WB C6</strain>
    </source>
</reference>